<dbReference type="OrthoDB" id="6428208at2"/>
<proteinExistence type="inferred from homology"/>
<dbReference type="Pfam" id="PF09829">
    <property type="entry name" value="DUF2057"/>
    <property type="match status" value="1"/>
</dbReference>
<evidence type="ECO:0000256" key="1">
    <source>
        <dbReference type="ARBA" id="ARBA00008490"/>
    </source>
</evidence>
<dbReference type="EMBL" id="JFHN01000074">
    <property type="protein sequence ID" value="EXU73677.1"/>
    <property type="molecule type" value="Genomic_DNA"/>
</dbReference>
<feature type="signal peptide" evidence="3">
    <location>
        <begin position="1"/>
        <end position="20"/>
    </location>
</feature>
<comment type="caution">
    <text evidence="4">The sequence shown here is derived from an EMBL/GenBank/DDBJ whole genome shotgun (WGS) entry which is preliminary data.</text>
</comment>
<organism evidence="4 5">
    <name type="scientific">Erwinia mallotivora</name>
    <dbReference type="NCBI Taxonomy" id="69222"/>
    <lineage>
        <taxon>Bacteria</taxon>
        <taxon>Pseudomonadati</taxon>
        <taxon>Pseudomonadota</taxon>
        <taxon>Gammaproteobacteria</taxon>
        <taxon>Enterobacterales</taxon>
        <taxon>Erwiniaceae</taxon>
        <taxon>Erwinia</taxon>
    </lineage>
</organism>
<evidence type="ECO:0000256" key="2">
    <source>
        <dbReference type="ARBA" id="ARBA00022729"/>
    </source>
</evidence>
<comment type="similarity">
    <text evidence="1">Belongs to the UPF0319 family.</text>
</comment>
<dbReference type="PANTHER" id="PTHR38108:SF1">
    <property type="entry name" value="UPF0319 PROTEIN YCCT"/>
    <property type="match status" value="1"/>
</dbReference>
<evidence type="ECO:0000256" key="3">
    <source>
        <dbReference type="SAM" id="SignalP"/>
    </source>
</evidence>
<sequence length="218" mass="24131">MKLRLVITGLFTLLATVATQATTLKLAPDIDLLVLDGRKISGSLLKGADGLELERGQHQVLFRMEKNLKNSSQTLIPWISNPLIVTFNAQVRSISITLPALTTVQQGMAFNTHPEFHLYDEHHQLIESQQDHLMTAKDENFEQAMVAYNMQGNVASVPRFARSHTAGSSSVGNRALDFAQDTGSTVTSGSRVLQLWYDQVDSATRQRLAMLLRALRAT</sequence>
<evidence type="ECO:0000313" key="4">
    <source>
        <dbReference type="EMBL" id="EXU73677.1"/>
    </source>
</evidence>
<dbReference type="STRING" id="69222.BG55_20875"/>
<dbReference type="Proteomes" id="UP000019918">
    <property type="component" value="Unassembled WGS sequence"/>
</dbReference>
<dbReference type="InterPro" id="IPR018635">
    <property type="entry name" value="UPF0319"/>
</dbReference>
<feature type="chain" id="PRO_5001474554" evidence="3">
    <location>
        <begin position="21"/>
        <end position="218"/>
    </location>
</feature>
<name>A0A014PS25_9GAMM</name>
<protein>
    <submittedName>
        <fullName evidence="4">Uncharacterized protein</fullName>
    </submittedName>
</protein>
<dbReference type="PATRIC" id="fig|69222.5.peg.4263"/>
<evidence type="ECO:0000313" key="5">
    <source>
        <dbReference type="Proteomes" id="UP000019918"/>
    </source>
</evidence>
<dbReference type="RefSeq" id="WP_034941071.1">
    <property type="nucleotide sequence ID" value="NZ_JFHN01000074.1"/>
</dbReference>
<keyword evidence="2 3" id="KW-0732">Signal</keyword>
<gene>
    <name evidence="4" type="ORF">BG55_20875</name>
</gene>
<dbReference type="PANTHER" id="PTHR38108">
    <property type="entry name" value="UPF0319 PROTEIN YCCT"/>
    <property type="match status" value="1"/>
</dbReference>
<accession>A0A014PS25</accession>
<reference evidence="4 5" key="1">
    <citation type="submission" date="2014-02" db="EMBL/GenBank/DDBJ databases">
        <title>Draft genome of Erwinia mallotivora strain BT-MARDI, a papaya dieback pathogen.</title>
        <authorList>
            <person name="Redzuan R."/>
            <person name="Abu Bakar N."/>
            <person name="Badrun R."/>
            <person name="Mohd Raih M.F."/>
            <person name="Rozano L."/>
            <person name="Mat Amin N."/>
        </authorList>
    </citation>
    <scope>NUCLEOTIDE SEQUENCE [LARGE SCALE GENOMIC DNA]</scope>
    <source>
        <strain evidence="4 5">BT-MARDI</strain>
    </source>
</reference>
<keyword evidence="5" id="KW-1185">Reference proteome</keyword>
<dbReference type="AlphaFoldDB" id="A0A014PS25"/>